<dbReference type="RefSeq" id="WP_166779273.1">
    <property type="nucleotide sequence ID" value="NZ_JAAOYO010000001.1"/>
</dbReference>
<proteinExistence type="predicted"/>
<dbReference type="EMBL" id="JAAOYO010000001">
    <property type="protein sequence ID" value="NII40197.1"/>
    <property type="molecule type" value="Genomic_DNA"/>
</dbReference>
<evidence type="ECO:0008006" key="4">
    <source>
        <dbReference type="Google" id="ProtNLM"/>
    </source>
</evidence>
<evidence type="ECO:0000313" key="3">
    <source>
        <dbReference type="Proteomes" id="UP001318300"/>
    </source>
</evidence>
<name>A0ABX0T597_9MICO</name>
<organism evidence="2 3">
    <name type="scientific">Curtobacterium salicis</name>
    <dbReference type="NCBI Taxonomy" id="1779862"/>
    <lineage>
        <taxon>Bacteria</taxon>
        <taxon>Bacillati</taxon>
        <taxon>Actinomycetota</taxon>
        <taxon>Actinomycetes</taxon>
        <taxon>Micrococcales</taxon>
        <taxon>Microbacteriaceae</taxon>
        <taxon>Curtobacterium</taxon>
    </lineage>
</organism>
<evidence type="ECO:0000256" key="1">
    <source>
        <dbReference type="SAM" id="SignalP"/>
    </source>
</evidence>
<accession>A0ABX0T597</accession>
<feature type="chain" id="PRO_5046875664" description="Htaa domain-containing protein" evidence="1">
    <location>
        <begin position="28"/>
        <end position="217"/>
    </location>
</feature>
<gene>
    <name evidence="2" type="ORF">E9228_000816</name>
</gene>
<keyword evidence="3" id="KW-1185">Reference proteome</keyword>
<comment type="caution">
    <text evidence="2">The sequence shown here is derived from an EMBL/GenBank/DDBJ whole genome shotgun (WGS) entry which is preliminary data.</text>
</comment>
<dbReference type="Proteomes" id="UP001318300">
    <property type="component" value="Unassembled WGS sequence"/>
</dbReference>
<reference evidence="2 3" key="1">
    <citation type="submission" date="2020-03" db="EMBL/GenBank/DDBJ databases">
        <title>Above-ground endophytic microbial communities from plants in different locations in the United States.</title>
        <authorList>
            <person name="Frank C."/>
        </authorList>
    </citation>
    <scope>NUCLEOTIDE SEQUENCE [LARGE SCALE GENOMIC DNA]</scope>
    <source>
        <strain evidence="2 3">WW7</strain>
    </source>
</reference>
<evidence type="ECO:0000313" key="2">
    <source>
        <dbReference type="EMBL" id="NII40197.1"/>
    </source>
</evidence>
<sequence>MRRIAVITGIVIAAVTMSTIGAGPAQARTGDTTPYKKAYPTFTSFTRSGSGPRVFPLPAAATTGILIAKSSGSEYSEFSIETLDKGNHRNFDGDVYESGSYAGTTAYGLSTTDTPTRAIRVSASARWTITIKQVSRAPFLTKTGRGDHVFLYGGKAKTLRVTTRSDDYFAIDQTQLDQDYRYPEGIINEFGPFSGTAAFLRGPSVIEVDADGAWSIK</sequence>
<keyword evidence="1" id="KW-0732">Signal</keyword>
<feature type="signal peptide" evidence="1">
    <location>
        <begin position="1"/>
        <end position="27"/>
    </location>
</feature>
<protein>
    <recommendedName>
        <fullName evidence="4">Htaa domain-containing protein</fullName>
    </recommendedName>
</protein>